<feature type="compositionally biased region" description="Polar residues" evidence="1">
    <location>
        <begin position="128"/>
        <end position="137"/>
    </location>
</feature>
<dbReference type="OrthoDB" id="2529242at2759"/>
<evidence type="ECO:0000256" key="1">
    <source>
        <dbReference type="SAM" id="MobiDB-lite"/>
    </source>
</evidence>
<evidence type="ECO:0000313" key="3">
    <source>
        <dbReference type="Proteomes" id="UP000054279"/>
    </source>
</evidence>
<organism evidence="2 3">
    <name type="scientific">Sphaerobolus stellatus (strain SS14)</name>
    <dbReference type="NCBI Taxonomy" id="990650"/>
    <lineage>
        <taxon>Eukaryota</taxon>
        <taxon>Fungi</taxon>
        <taxon>Dikarya</taxon>
        <taxon>Basidiomycota</taxon>
        <taxon>Agaricomycotina</taxon>
        <taxon>Agaricomycetes</taxon>
        <taxon>Phallomycetidae</taxon>
        <taxon>Geastrales</taxon>
        <taxon>Sphaerobolaceae</taxon>
        <taxon>Sphaerobolus</taxon>
    </lineage>
</organism>
<name>A0A0C9V7E1_SPHS4</name>
<accession>A0A0C9V7E1</accession>
<reference evidence="2 3" key="1">
    <citation type="submission" date="2014-06" db="EMBL/GenBank/DDBJ databases">
        <title>Evolutionary Origins and Diversification of the Mycorrhizal Mutualists.</title>
        <authorList>
            <consortium name="DOE Joint Genome Institute"/>
            <consortium name="Mycorrhizal Genomics Consortium"/>
            <person name="Kohler A."/>
            <person name="Kuo A."/>
            <person name="Nagy L.G."/>
            <person name="Floudas D."/>
            <person name="Copeland A."/>
            <person name="Barry K.W."/>
            <person name="Cichocki N."/>
            <person name="Veneault-Fourrey C."/>
            <person name="LaButti K."/>
            <person name="Lindquist E.A."/>
            <person name="Lipzen A."/>
            <person name="Lundell T."/>
            <person name="Morin E."/>
            <person name="Murat C."/>
            <person name="Riley R."/>
            <person name="Ohm R."/>
            <person name="Sun H."/>
            <person name="Tunlid A."/>
            <person name="Henrissat B."/>
            <person name="Grigoriev I.V."/>
            <person name="Hibbett D.S."/>
            <person name="Martin F."/>
        </authorList>
    </citation>
    <scope>NUCLEOTIDE SEQUENCE [LARGE SCALE GENOMIC DNA]</scope>
    <source>
        <strain evidence="2 3">SS14</strain>
    </source>
</reference>
<evidence type="ECO:0000313" key="2">
    <source>
        <dbReference type="EMBL" id="KIJ37452.1"/>
    </source>
</evidence>
<feature type="compositionally biased region" description="Polar residues" evidence="1">
    <location>
        <begin position="9"/>
        <end position="23"/>
    </location>
</feature>
<dbReference type="EMBL" id="KN837169">
    <property type="protein sequence ID" value="KIJ37452.1"/>
    <property type="molecule type" value="Genomic_DNA"/>
</dbReference>
<feature type="compositionally biased region" description="Polar residues" evidence="1">
    <location>
        <begin position="332"/>
        <end position="346"/>
    </location>
</feature>
<protein>
    <submittedName>
        <fullName evidence="2">Uncharacterized protein</fullName>
    </submittedName>
</protein>
<dbReference type="AlphaFoldDB" id="A0A0C9V7E1"/>
<dbReference type="HOGENOM" id="CLU_802091_0_0_1"/>
<sequence length="346" mass="36949">MTRTHKRTQSASSTLQTPRSSGQYFPRTPPPATPLPPTPPQVRALHSRSQSSSGASGYSFGPIGNANQIDTLSAGLLPLLIPGLKVGSDVLVKDSPIVQRRTTTKSRSTKGRKTAATPPNIFDDEFGLSSSFNSPEIHSTPAAKRGRKGSRAKHMSLPSLGLGKDGVHSLTAWKEELVKVLGNFETKTPSGSTHTHHRRTVYGGETRVPTVHVQKTSTGSSLNPVEEDPSVASSQVEFGYAVTTSDDRRLSVKPFGETPLTSPSVYSDGFNTARSSMATMVERPPTSATALLPRSFMQQQQENFINAPSSSAASRPASPYHLPRGPAKRSSILPSSSNQRTVSALP</sequence>
<proteinExistence type="predicted"/>
<feature type="compositionally biased region" description="Basic residues" evidence="1">
    <location>
        <begin position="144"/>
        <end position="154"/>
    </location>
</feature>
<keyword evidence="3" id="KW-1185">Reference proteome</keyword>
<feature type="compositionally biased region" description="Low complexity" evidence="1">
    <location>
        <begin position="47"/>
        <end position="59"/>
    </location>
</feature>
<dbReference type="Proteomes" id="UP000054279">
    <property type="component" value="Unassembled WGS sequence"/>
</dbReference>
<feature type="compositionally biased region" description="Pro residues" evidence="1">
    <location>
        <begin position="27"/>
        <end position="40"/>
    </location>
</feature>
<feature type="region of interest" description="Disordered" evidence="1">
    <location>
        <begin position="1"/>
        <end position="59"/>
    </location>
</feature>
<gene>
    <name evidence="2" type="ORF">M422DRAFT_50520</name>
</gene>
<feature type="compositionally biased region" description="Low complexity" evidence="1">
    <location>
        <begin position="307"/>
        <end position="319"/>
    </location>
</feature>
<feature type="compositionally biased region" description="Basic residues" evidence="1">
    <location>
        <begin position="102"/>
        <end position="113"/>
    </location>
</feature>
<feature type="region of interest" description="Disordered" evidence="1">
    <location>
        <begin position="100"/>
        <end position="159"/>
    </location>
</feature>
<feature type="region of interest" description="Disordered" evidence="1">
    <location>
        <begin position="299"/>
        <end position="346"/>
    </location>
</feature>